<keyword evidence="2" id="KW-1133">Transmembrane helix</keyword>
<evidence type="ECO:0000313" key="4">
    <source>
        <dbReference type="Proteomes" id="UP000186817"/>
    </source>
</evidence>
<feature type="transmembrane region" description="Helical" evidence="2">
    <location>
        <begin position="699"/>
        <end position="718"/>
    </location>
</feature>
<dbReference type="EMBL" id="LSRX01001192">
    <property type="protein sequence ID" value="OLP82445.1"/>
    <property type="molecule type" value="Genomic_DNA"/>
</dbReference>
<proteinExistence type="predicted"/>
<keyword evidence="2" id="KW-0812">Transmembrane</keyword>
<keyword evidence="4" id="KW-1185">Reference proteome</keyword>
<accession>A0A1Q9CHP6</accession>
<protein>
    <submittedName>
        <fullName evidence="3">Uncharacterized protein</fullName>
    </submittedName>
</protein>
<dbReference type="OrthoDB" id="423358at2759"/>
<evidence type="ECO:0000256" key="2">
    <source>
        <dbReference type="SAM" id="Phobius"/>
    </source>
</evidence>
<keyword evidence="2" id="KW-0472">Membrane</keyword>
<organism evidence="3 4">
    <name type="scientific">Symbiodinium microadriaticum</name>
    <name type="common">Dinoflagellate</name>
    <name type="synonym">Zooxanthella microadriatica</name>
    <dbReference type="NCBI Taxonomy" id="2951"/>
    <lineage>
        <taxon>Eukaryota</taxon>
        <taxon>Sar</taxon>
        <taxon>Alveolata</taxon>
        <taxon>Dinophyceae</taxon>
        <taxon>Suessiales</taxon>
        <taxon>Symbiodiniaceae</taxon>
        <taxon>Symbiodinium</taxon>
    </lineage>
</organism>
<dbReference type="AlphaFoldDB" id="A0A1Q9CHP6"/>
<dbReference type="Proteomes" id="UP000186817">
    <property type="component" value="Unassembled WGS sequence"/>
</dbReference>
<evidence type="ECO:0000256" key="1">
    <source>
        <dbReference type="SAM" id="MobiDB-lite"/>
    </source>
</evidence>
<sequence>MNHKPGRAVHDEAKRRLVAEEEVAFPIYKYTYADRSALPKSKFLGRYLQAAQVEEAEEEKAWRHPPEMVEVGILTETEGAMHRQLQVASKALRFRLAEAEGRLMGHMDTSATQLELLGFRRISREFSFLEARLRRALASKNDVIDELKASPSLQPTGDELGRREAEIFEARSILAGLATEVEDVTEAFYMGEAVQKQCLRWSIPEAAQRAGCSKRFDLGSRAMKIQRLLRRGATYPSPVPQDELSDSEGGSLDVEEELHQRSLDPSDPDVYLDAFFGPLFFKLDRIRKEGSAKPRFSDYWLVSIFLLLNVGVQLTIALKIAQVGQETYGSIGKSLNHGTCWRISHHPEFIGVLYPENLGGLRDSSNYDFDCTQPMLTLSIFHESLDTNHDGFWTIDEVEARQAQLASLGSKMAAGMNKTMRRMAKYDETNRPGSRSTSTRPVKLDMEFFKFYKGKIQVCVANDKNLCGNLEASKQLPKMLGGDALEDEDRVAECEDLMTTFCPKFFGSNYQWISYETSELCGEPEFHRVGDVNKVTYQSVTTYKGDSDSILGHIFVTFLVLMLFVWIMLMLSEFRSIFNLFHVLWYMPSTSDSDACFATGDETFAVSKLPTFHKVFSLLFIALPRLVIAVVVLCVGANFLAITNNLQDLVLNSTALGFLIEVDNMIHSSLLGQSFEILVMHRFEAVSAPSRERGVVRSFGALVVSLLATGCFIAYIYYQPFGLQAVGFGVQCLCHLEGNCYAQRLLPEVG</sequence>
<feature type="transmembrane region" description="Helical" evidence="2">
    <location>
        <begin position="550"/>
        <end position="571"/>
    </location>
</feature>
<gene>
    <name evidence="3" type="ORF">AK812_SmicGene36903</name>
</gene>
<feature type="transmembrane region" description="Helical" evidence="2">
    <location>
        <begin position="299"/>
        <end position="318"/>
    </location>
</feature>
<comment type="caution">
    <text evidence="3">The sequence shown here is derived from an EMBL/GenBank/DDBJ whole genome shotgun (WGS) entry which is preliminary data.</text>
</comment>
<feature type="transmembrane region" description="Helical" evidence="2">
    <location>
        <begin position="615"/>
        <end position="641"/>
    </location>
</feature>
<evidence type="ECO:0000313" key="3">
    <source>
        <dbReference type="EMBL" id="OLP82445.1"/>
    </source>
</evidence>
<name>A0A1Q9CHP6_SYMMI</name>
<feature type="region of interest" description="Disordered" evidence="1">
    <location>
        <begin position="234"/>
        <end position="265"/>
    </location>
</feature>
<reference evidence="3 4" key="1">
    <citation type="submission" date="2016-02" db="EMBL/GenBank/DDBJ databases">
        <title>Genome analysis of coral dinoflagellate symbionts highlights evolutionary adaptations to a symbiotic lifestyle.</title>
        <authorList>
            <person name="Aranda M."/>
            <person name="Li Y."/>
            <person name="Liew Y.J."/>
            <person name="Baumgarten S."/>
            <person name="Simakov O."/>
            <person name="Wilson M."/>
            <person name="Piel J."/>
            <person name="Ashoor H."/>
            <person name="Bougouffa S."/>
            <person name="Bajic V.B."/>
            <person name="Ryu T."/>
            <person name="Ravasi T."/>
            <person name="Bayer T."/>
            <person name="Micklem G."/>
            <person name="Kim H."/>
            <person name="Bhak J."/>
            <person name="Lajeunesse T.C."/>
            <person name="Voolstra C.R."/>
        </authorList>
    </citation>
    <scope>NUCLEOTIDE SEQUENCE [LARGE SCALE GENOMIC DNA]</scope>
    <source>
        <strain evidence="3 4">CCMP2467</strain>
    </source>
</reference>